<dbReference type="AlphaFoldDB" id="A0AB36TFX8"/>
<feature type="transmembrane region" description="Helical" evidence="8">
    <location>
        <begin position="350"/>
        <end position="372"/>
    </location>
</feature>
<evidence type="ECO:0000256" key="7">
    <source>
        <dbReference type="ARBA" id="ARBA00023136"/>
    </source>
</evidence>
<dbReference type="GO" id="GO:0034204">
    <property type="term" value="P:lipid translocation"/>
    <property type="evidence" value="ECO:0007669"/>
    <property type="project" value="TreeGrafter"/>
</dbReference>
<dbReference type="CDD" id="cd13123">
    <property type="entry name" value="MATE_MurJ_like"/>
    <property type="match status" value="1"/>
</dbReference>
<keyword evidence="3 8" id="KW-0812">Transmembrane</keyword>
<comment type="similarity">
    <text evidence="8 9">Belongs to the MurJ/MviN family.</text>
</comment>
<evidence type="ECO:0000256" key="5">
    <source>
        <dbReference type="ARBA" id="ARBA00022984"/>
    </source>
</evidence>
<evidence type="ECO:0000256" key="4">
    <source>
        <dbReference type="ARBA" id="ARBA00022960"/>
    </source>
</evidence>
<dbReference type="Pfam" id="PF03023">
    <property type="entry name" value="MurJ"/>
    <property type="match status" value="1"/>
</dbReference>
<evidence type="ECO:0000256" key="2">
    <source>
        <dbReference type="ARBA" id="ARBA00022475"/>
    </source>
</evidence>
<feature type="transmembrane region" description="Helical" evidence="8">
    <location>
        <begin position="309"/>
        <end position="330"/>
    </location>
</feature>
<feature type="transmembrane region" description="Helical" evidence="8">
    <location>
        <begin position="446"/>
        <end position="467"/>
    </location>
</feature>
<dbReference type="GO" id="GO:0071555">
    <property type="term" value="P:cell wall organization"/>
    <property type="evidence" value="ECO:0007669"/>
    <property type="project" value="UniProtKB-UniRule"/>
</dbReference>
<dbReference type="PRINTS" id="PR01806">
    <property type="entry name" value="VIRFACTRMVIN"/>
</dbReference>
<dbReference type="NCBIfam" id="TIGR01695">
    <property type="entry name" value="murJ_mviN"/>
    <property type="match status" value="1"/>
</dbReference>
<keyword evidence="8 9" id="KW-0813">Transport</keyword>
<dbReference type="GO" id="GO:0008360">
    <property type="term" value="P:regulation of cell shape"/>
    <property type="evidence" value="ECO:0007669"/>
    <property type="project" value="UniProtKB-UniRule"/>
</dbReference>
<keyword evidence="4 8" id="KW-0133">Cell shape</keyword>
<protein>
    <recommendedName>
        <fullName evidence="8">Probable lipid II flippase MurJ</fullName>
    </recommendedName>
</protein>
<evidence type="ECO:0000256" key="8">
    <source>
        <dbReference type="HAMAP-Rule" id="MF_02078"/>
    </source>
</evidence>
<dbReference type="InterPro" id="IPR051050">
    <property type="entry name" value="Lipid_II_flippase_MurJ/MviN"/>
</dbReference>
<organism evidence="10 11">
    <name type="scientific">Acetivibrio thermocellus AD2</name>
    <dbReference type="NCBI Taxonomy" id="1138384"/>
    <lineage>
        <taxon>Bacteria</taxon>
        <taxon>Bacillati</taxon>
        <taxon>Bacillota</taxon>
        <taxon>Clostridia</taxon>
        <taxon>Eubacteriales</taxon>
        <taxon>Oscillospiraceae</taxon>
        <taxon>Acetivibrio</taxon>
    </lineage>
</organism>
<feature type="transmembrane region" description="Helical" evidence="8">
    <location>
        <begin position="161"/>
        <end position="184"/>
    </location>
</feature>
<accession>A0AB36TFX8</accession>
<keyword evidence="6 8" id="KW-1133">Transmembrane helix</keyword>
<gene>
    <name evidence="8" type="primary">murJ</name>
    <name evidence="10" type="ORF">M972_111215</name>
</gene>
<keyword evidence="2 8" id="KW-1003">Cell membrane</keyword>
<sequence length="525" mass="56882">MGKNKKLTGAALIVMSSIIVSRITGFVREMLVPNLIGVNEEGDAYTVAFKITGLMYDMLVGGAVSAALIPVLSGYIARDDEETGWKVVGTFINTVIVAMVAVCFLGIIFAPQVVSLIGAGFETDAQKQLTVDLIRILFPSVAFLMMAGLCNGVLNSYNRFAAAAYGPSLYNIGSALSIIVFSVSRWGVRGVAFGVMLSSLVYFLFQLSFAVKNLKLYRFKFYLKHEGSKKLFKLAIPSLISSAIVQINAVISSTFATLFGVGGATALNIGDRTWQLPYGVFAQGMGIAMLPSLSSNIAKGEVDEYKNTLIKGIKTVLFFTIPSGVGFIVLKEPVIRTIFKFTSRFDEGAVSVAANVLMFFSIALLSQSIVTVTNRAFYAINDTLTPLLVGGSTIIINILLSIVFYKMTNLGVAGMALAYSLASAVNAFLLLSILNRKMKGIYIDRLLRFLFKVVPSAMIMGMVLFITNACFVPDTSAKVVQLLNLIFQIALGVLVYFAAVLVLKVEEALYFKDMALSRLKKIVKK</sequence>
<feature type="transmembrane region" description="Helical" evidence="8">
    <location>
        <begin position="87"/>
        <end position="113"/>
    </location>
</feature>
<comment type="caution">
    <text evidence="10">The sequence shown here is derived from an EMBL/GenBank/DDBJ whole genome shotgun (WGS) entry which is preliminary data.</text>
</comment>
<name>A0AB36TFX8_ACETH</name>
<dbReference type="InterPro" id="IPR004268">
    <property type="entry name" value="MurJ"/>
</dbReference>
<dbReference type="GO" id="GO:0005886">
    <property type="term" value="C:plasma membrane"/>
    <property type="evidence" value="ECO:0007669"/>
    <property type="project" value="UniProtKB-SubCell"/>
</dbReference>
<evidence type="ECO:0000313" key="10">
    <source>
        <dbReference type="EMBL" id="PFH02441.1"/>
    </source>
</evidence>
<dbReference type="HAMAP" id="MF_02078">
    <property type="entry name" value="MurJ_MviN"/>
    <property type="match status" value="1"/>
</dbReference>
<feature type="transmembrane region" description="Helical" evidence="8">
    <location>
        <begin position="231"/>
        <end position="256"/>
    </location>
</feature>
<evidence type="ECO:0000256" key="9">
    <source>
        <dbReference type="PIRNR" id="PIRNR002869"/>
    </source>
</evidence>
<feature type="transmembrane region" description="Helical" evidence="8">
    <location>
        <begin position="276"/>
        <end position="297"/>
    </location>
</feature>
<dbReference type="PIRSF" id="PIRSF002869">
    <property type="entry name" value="MviN"/>
    <property type="match status" value="1"/>
</dbReference>
<comment type="function">
    <text evidence="8 9">Involved in peptidoglycan biosynthesis. Transports lipid-linked peptidoglycan precursors from the inner to the outer leaflet of the cytoplasmic membrane.</text>
</comment>
<dbReference type="Proteomes" id="UP000223596">
    <property type="component" value="Unassembled WGS sequence"/>
</dbReference>
<reference evidence="10 11" key="1">
    <citation type="submission" date="2017-09" db="EMBL/GenBank/DDBJ databases">
        <title>Evaluation of Pacific Biosciences Sequencing Technology to Finishing C. thermocellum Genome Sequences.</title>
        <authorList>
            <person name="Brown S."/>
        </authorList>
    </citation>
    <scope>NUCLEOTIDE SEQUENCE [LARGE SCALE GENOMIC DNA]</scope>
    <source>
        <strain evidence="10 11">AD2</strain>
    </source>
</reference>
<feature type="transmembrane region" description="Helical" evidence="8">
    <location>
        <begin position="190"/>
        <end position="211"/>
    </location>
</feature>
<evidence type="ECO:0000313" key="11">
    <source>
        <dbReference type="Proteomes" id="UP000223596"/>
    </source>
</evidence>
<evidence type="ECO:0000256" key="1">
    <source>
        <dbReference type="ARBA" id="ARBA00004651"/>
    </source>
</evidence>
<dbReference type="GO" id="GO:0009252">
    <property type="term" value="P:peptidoglycan biosynthetic process"/>
    <property type="evidence" value="ECO:0007669"/>
    <property type="project" value="UniProtKB-UniRule"/>
</dbReference>
<comment type="subcellular location">
    <subcellularLocation>
        <location evidence="1 8">Cell membrane</location>
        <topology evidence="1 8">Multi-pass membrane protein</topology>
    </subcellularLocation>
</comment>
<feature type="transmembrane region" description="Helical" evidence="8">
    <location>
        <begin position="411"/>
        <end position="434"/>
    </location>
</feature>
<keyword evidence="7 8" id="KW-0472">Membrane</keyword>
<keyword evidence="5 8" id="KW-0573">Peptidoglycan synthesis</keyword>
<evidence type="ECO:0000256" key="3">
    <source>
        <dbReference type="ARBA" id="ARBA00022692"/>
    </source>
</evidence>
<comment type="pathway">
    <text evidence="8">Cell wall biogenesis; peptidoglycan biosynthesis.</text>
</comment>
<keyword evidence="8 9" id="KW-0961">Cell wall biogenesis/degradation</keyword>
<dbReference type="RefSeq" id="WP_003515656.1">
    <property type="nucleotide sequence ID" value="NZ_CP013828.1"/>
</dbReference>
<dbReference type="GO" id="GO:0015648">
    <property type="term" value="F:lipid-linked peptidoglycan transporter activity"/>
    <property type="evidence" value="ECO:0007669"/>
    <property type="project" value="UniProtKB-UniRule"/>
</dbReference>
<dbReference type="PANTHER" id="PTHR47019:SF1">
    <property type="entry name" value="LIPID II FLIPPASE MURJ"/>
    <property type="match status" value="1"/>
</dbReference>
<feature type="transmembrane region" description="Helical" evidence="8">
    <location>
        <begin position="479"/>
        <end position="503"/>
    </location>
</feature>
<feature type="transmembrane region" description="Helical" evidence="8">
    <location>
        <begin position="384"/>
        <end position="405"/>
    </location>
</feature>
<evidence type="ECO:0000256" key="6">
    <source>
        <dbReference type="ARBA" id="ARBA00022989"/>
    </source>
</evidence>
<proteinExistence type="inferred from homology"/>
<dbReference type="PANTHER" id="PTHR47019">
    <property type="entry name" value="LIPID II FLIPPASE MURJ"/>
    <property type="match status" value="1"/>
</dbReference>
<feature type="transmembrane region" description="Helical" evidence="8">
    <location>
        <begin position="47"/>
        <end position="75"/>
    </location>
</feature>
<feature type="transmembrane region" description="Helical" evidence="8">
    <location>
        <begin position="7"/>
        <end position="27"/>
    </location>
</feature>
<dbReference type="EMBL" id="PDBW01000001">
    <property type="protein sequence ID" value="PFH02441.1"/>
    <property type="molecule type" value="Genomic_DNA"/>
</dbReference>
<feature type="transmembrane region" description="Helical" evidence="8">
    <location>
        <begin position="133"/>
        <end position="154"/>
    </location>
</feature>